<dbReference type="GO" id="GO:0004364">
    <property type="term" value="F:glutathione transferase activity"/>
    <property type="evidence" value="ECO:0007669"/>
    <property type="project" value="UniProtKB-EC"/>
</dbReference>
<gene>
    <name evidence="3" type="primary">gstB_2</name>
    <name evidence="3" type="ORF">GALL_208310</name>
</gene>
<dbReference type="SUPFAM" id="SSF52833">
    <property type="entry name" value="Thioredoxin-like"/>
    <property type="match status" value="1"/>
</dbReference>
<dbReference type="CDD" id="cd03057">
    <property type="entry name" value="GST_N_Beta"/>
    <property type="match status" value="1"/>
</dbReference>
<dbReference type="SFLD" id="SFLDG01150">
    <property type="entry name" value="Main.1:_Beta-like"/>
    <property type="match status" value="1"/>
</dbReference>
<dbReference type="InterPro" id="IPR010987">
    <property type="entry name" value="Glutathione-S-Trfase_C-like"/>
</dbReference>
<dbReference type="Gene3D" id="1.20.1050.10">
    <property type="match status" value="1"/>
</dbReference>
<evidence type="ECO:0000259" key="2">
    <source>
        <dbReference type="PROSITE" id="PS50405"/>
    </source>
</evidence>
<keyword evidence="3" id="KW-0808">Transferase</keyword>
<evidence type="ECO:0000313" key="3">
    <source>
        <dbReference type="EMBL" id="OIQ97132.1"/>
    </source>
</evidence>
<dbReference type="AlphaFoldDB" id="A0A1J5RYG8"/>
<dbReference type="PANTHER" id="PTHR44051:SF8">
    <property type="entry name" value="GLUTATHIONE S-TRANSFERASE GSTA"/>
    <property type="match status" value="1"/>
</dbReference>
<dbReference type="SFLD" id="SFLDG00358">
    <property type="entry name" value="Main_(cytGST)"/>
    <property type="match status" value="1"/>
</dbReference>
<proteinExistence type="predicted"/>
<dbReference type="NCBIfam" id="NF007831">
    <property type="entry name" value="PRK10542.1"/>
    <property type="match status" value="1"/>
</dbReference>
<dbReference type="EC" id="2.5.1.18" evidence="3"/>
<organism evidence="3">
    <name type="scientific">mine drainage metagenome</name>
    <dbReference type="NCBI Taxonomy" id="410659"/>
    <lineage>
        <taxon>unclassified sequences</taxon>
        <taxon>metagenomes</taxon>
        <taxon>ecological metagenomes</taxon>
    </lineage>
</organism>
<evidence type="ECO:0000259" key="1">
    <source>
        <dbReference type="PROSITE" id="PS50404"/>
    </source>
</evidence>
<dbReference type="Gene3D" id="3.40.30.10">
    <property type="entry name" value="Glutaredoxin"/>
    <property type="match status" value="1"/>
</dbReference>
<feature type="domain" description="GST C-terminal" evidence="2">
    <location>
        <begin position="87"/>
        <end position="203"/>
    </location>
</feature>
<dbReference type="Pfam" id="PF00043">
    <property type="entry name" value="GST_C"/>
    <property type="match status" value="1"/>
</dbReference>
<dbReference type="CDD" id="cd03188">
    <property type="entry name" value="GST_C_Beta"/>
    <property type="match status" value="1"/>
</dbReference>
<sequence>MKLYYYPGACSLAVDIALREAGQAFEMEKVDLKSKITESGIDYRRVNARGYVPALRLDNERVLTEVGHILLWVGAHAKDKAILPDAGSDAYFAVVEYLFFIATELHKGCGPLFNPHTPEAVRKAAHDTLTLRVSWLNDCLGTNPFIVGPDFTVADAYLFTVLSWLPRLGFDYGQWPALEGYLARVGKRPCVQAALKAEGLLPA</sequence>
<dbReference type="Pfam" id="PF13409">
    <property type="entry name" value="GST_N_2"/>
    <property type="match status" value="1"/>
</dbReference>
<dbReference type="PROSITE" id="PS50404">
    <property type="entry name" value="GST_NTER"/>
    <property type="match status" value="1"/>
</dbReference>
<name>A0A1J5RYG8_9ZZZZ</name>
<reference evidence="3" key="1">
    <citation type="submission" date="2016-10" db="EMBL/GenBank/DDBJ databases">
        <title>Sequence of Gallionella enrichment culture.</title>
        <authorList>
            <person name="Poehlein A."/>
            <person name="Muehling M."/>
            <person name="Daniel R."/>
        </authorList>
    </citation>
    <scope>NUCLEOTIDE SEQUENCE</scope>
</reference>
<dbReference type="PANTHER" id="PTHR44051">
    <property type="entry name" value="GLUTATHIONE S-TRANSFERASE-RELATED"/>
    <property type="match status" value="1"/>
</dbReference>
<accession>A0A1J5RYG8</accession>
<dbReference type="InterPro" id="IPR040079">
    <property type="entry name" value="Glutathione_S-Trfase"/>
</dbReference>
<dbReference type="InterPro" id="IPR036249">
    <property type="entry name" value="Thioredoxin-like_sf"/>
</dbReference>
<comment type="caution">
    <text evidence="3">The sequence shown here is derived from an EMBL/GenBank/DDBJ whole genome shotgun (WGS) entry which is preliminary data.</text>
</comment>
<dbReference type="SUPFAM" id="SSF47616">
    <property type="entry name" value="GST C-terminal domain-like"/>
    <property type="match status" value="1"/>
</dbReference>
<dbReference type="InterPro" id="IPR036282">
    <property type="entry name" value="Glutathione-S-Trfase_C_sf"/>
</dbReference>
<dbReference type="PROSITE" id="PS50405">
    <property type="entry name" value="GST_CTER"/>
    <property type="match status" value="1"/>
</dbReference>
<dbReference type="SFLD" id="SFLDS00019">
    <property type="entry name" value="Glutathione_Transferase_(cytos"/>
    <property type="match status" value="1"/>
</dbReference>
<protein>
    <submittedName>
        <fullName evidence="3">Glutathione S-transferase GST-6.0</fullName>
        <ecNumber evidence="3">2.5.1.18</ecNumber>
    </submittedName>
</protein>
<dbReference type="InterPro" id="IPR004046">
    <property type="entry name" value="GST_C"/>
</dbReference>
<dbReference type="InterPro" id="IPR004045">
    <property type="entry name" value="Glutathione_S-Trfase_N"/>
</dbReference>
<dbReference type="EMBL" id="MLJW01000137">
    <property type="protein sequence ID" value="OIQ97132.1"/>
    <property type="molecule type" value="Genomic_DNA"/>
</dbReference>
<feature type="domain" description="GST N-terminal" evidence="1">
    <location>
        <begin position="1"/>
        <end position="81"/>
    </location>
</feature>